<evidence type="ECO:0008006" key="5">
    <source>
        <dbReference type="Google" id="ProtNLM"/>
    </source>
</evidence>
<protein>
    <recommendedName>
        <fullName evidence="5">DUF2085 domain-containing protein</fullName>
    </recommendedName>
</protein>
<keyword evidence="2" id="KW-1133">Transmembrane helix</keyword>
<keyword evidence="4" id="KW-1185">Reference proteome</keyword>
<evidence type="ECO:0000313" key="4">
    <source>
        <dbReference type="Proteomes" id="UP000220102"/>
    </source>
</evidence>
<comment type="caution">
    <text evidence="3">The sequence shown here is derived from an EMBL/GenBank/DDBJ whole genome shotgun (WGS) entry which is preliminary data.</text>
</comment>
<feature type="region of interest" description="Disordered" evidence="1">
    <location>
        <begin position="170"/>
        <end position="191"/>
    </location>
</feature>
<evidence type="ECO:0000256" key="2">
    <source>
        <dbReference type="SAM" id="Phobius"/>
    </source>
</evidence>
<organism evidence="3 4">
    <name type="scientific">Longibacter salinarum</name>
    <dbReference type="NCBI Taxonomy" id="1850348"/>
    <lineage>
        <taxon>Bacteria</taxon>
        <taxon>Pseudomonadati</taxon>
        <taxon>Rhodothermota</taxon>
        <taxon>Rhodothermia</taxon>
        <taxon>Rhodothermales</taxon>
        <taxon>Salisaetaceae</taxon>
        <taxon>Longibacter</taxon>
    </lineage>
</organism>
<dbReference type="Proteomes" id="UP000220102">
    <property type="component" value="Unassembled WGS sequence"/>
</dbReference>
<dbReference type="InterPro" id="IPR019206">
    <property type="entry name" value="DUF2085_TM"/>
</dbReference>
<feature type="transmembrane region" description="Helical" evidence="2">
    <location>
        <begin position="63"/>
        <end position="83"/>
    </location>
</feature>
<feature type="transmembrane region" description="Helical" evidence="2">
    <location>
        <begin position="142"/>
        <end position="161"/>
    </location>
</feature>
<dbReference type="AlphaFoldDB" id="A0A2A8D180"/>
<reference evidence="3 4" key="1">
    <citation type="submission" date="2017-10" db="EMBL/GenBank/DDBJ databases">
        <title>Draft genome of Longibacter Salinarum.</title>
        <authorList>
            <person name="Goh K.M."/>
            <person name="Shamsir M.S."/>
            <person name="Lim S.W."/>
        </authorList>
    </citation>
    <scope>NUCLEOTIDE SEQUENCE [LARGE SCALE GENOMIC DNA]</scope>
    <source>
        <strain evidence="3 4">KCTC 52045</strain>
    </source>
</reference>
<proteinExistence type="predicted"/>
<feature type="transmembrane region" description="Helical" evidence="2">
    <location>
        <begin position="104"/>
        <end position="122"/>
    </location>
</feature>
<evidence type="ECO:0000256" key="1">
    <source>
        <dbReference type="SAM" id="MobiDB-lite"/>
    </source>
</evidence>
<accession>A0A2A8D180</accession>
<dbReference type="EMBL" id="PDEQ01000002">
    <property type="protein sequence ID" value="PEN14563.1"/>
    <property type="molecule type" value="Genomic_DNA"/>
</dbReference>
<evidence type="ECO:0000313" key="3">
    <source>
        <dbReference type="EMBL" id="PEN14563.1"/>
    </source>
</evidence>
<sequence>MSFLWLGCVAGSLLLVGLAVIPPWLPEATRWLLMQAFAPLCHQIPARSPTIDGVHLAVCDRCIGIYSGLAGGVVLAAALRATAVPIVKHLQHVRTLSWDRVLSVLRLALVGVLIPLAIDWLGPFVAEWTSLSGWTNSVESRFATGLLLGVVAGLLLIVVIANSRARTRAHPNEDVSSSEGTSTRRTTDADV</sequence>
<gene>
    <name evidence="3" type="ORF">CRI94_05930</name>
</gene>
<keyword evidence="2" id="KW-0472">Membrane</keyword>
<dbReference type="OrthoDB" id="9810176at2"/>
<dbReference type="Pfam" id="PF09858">
    <property type="entry name" value="DUF2085"/>
    <property type="match status" value="1"/>
</dbReference>
<keyword evidence="2" id="KW-0812">Transmembrane</keyword>
<name>A0A2A8D180_9BACT</name>